<dbReference type="SUPFAM" id="SSF52540">
    <property type="entry name" value="P-loop containing nucleoside triphosphate hydrolases"/>
    <property type="match status" value="1"/>
</dbReference>
<dbReference type="SUPFAM" id="SSF90123">
    <property type="entry name" value="ABC transporter transmembrane region"/>
    <property type="match status" value="1"/>
</dbReference>
<feature type="transmembrane region" description="Helical" evidence="9">
    <location>
        <begin position="86"/>
        <end position="106"/>
    </location>
</feature>
<evidence type="ECO:0000256" key="2">
    <source>
        <dbReference type="ARBA" id="ARBA00022448"/>
    </source>
</evidence>
<accession>A0A0D8J1L4</accession>
<dbReference type="EMBL" id="VUNJ01000001">
    <property type="protein sequence ID" value="MST90577.1"/>
    <property type="molecule type" value="Genomic_DNA"/>
</dbReference>
<reference evidence="12" key="1">
    <citation type="submission" date="2015-02" db="EMBL/GenBank/DDBJ databases">
        <title>A novel member of the family Ruminococcaceae isolated from human feces.</title>
        <authorList>
            <person name="Shkoporov A.N."/>
            <person name="Chaplin A.V."/>
            <person name="Motuzova O.V."/>
            <person name="Kafarskaia L.I."/>
            <person name="Khokhlova E.V."/>
            <person name="Efimov B.A."/>
        </authorList>
    </citation>
    <scope>NUCLEOTIDE SEQUENCE [LARGE SCALE GENOMIC DNA]</scope>
    <source>
        <strain evidence="12">585-1</strain>
    </source>
</reference>
<keyword evidence="8 9" id="KW-0472">Membrane</keyword>
<dbReference type="InterPro" id="IPR003439">
    <property type="entry name" value="ABC_transporter-like_ATP-bd"/>
</dbReference>
<dbReference type="PROSITE" id="PS00211">
    <property type="entry name" value="ABC_TRANSPORTER_1"/>
    <property type="match status" value="1"/>
</dbReference>
<sequence length="612" mass="66859">MQPEQTHPRPRGFRRRLLGDIFHGVKRYLILGVAATLCATFLTYVTPLVVSFTVDSVIGDKTPELPAALSALFQRMGGRAYFSSHIWVLASLVVLVTLLGGVFTYLRGHCIAFAGEGLAKRLRDRLFTHLEAVPYSYHVGVQTGDLVQRCTSDVETVRRFVQMQAMEVVRTVVMVCTAISIMLPISGAMTAVSTCLLPILVVFSFFYFRGVQRQFTRSDEAEGALSTTLQENLTGVRVVRAFAQESSELDKFTRRNKAYHDITLHLTTLMGAYWGLSDMIGYLQIALSGVCGVYFAVHGGFSLGNVLLFTTYTSMLTFPMRQLGRILADLGKADISLSRLEDILAVPAEAEPGKALTPQIDGSVAFEDVCFDYGDGVPVLSHVSFTVRPGQTIGILGSTGAGKSSLVQLLQRLYPVTAGRITLSGVDVNDIERHHLRRNVGIVLQEPFLYSRTIGENIAIARPDADLSDVYAAARTASVHDVIESFSEGYDTVVGERGVTLSGGQKQRVAIARMLLQDTPVLIFDDSLSAVDAETDAAIRDALHSRRHGTMFLISHRIATIRKSDLILVLDKGRVVQMGTHDTLAAQEGLYRRVCAIQNELPQAASPKGGEA</sequence>
<evidence type="ECO:0000313" key="14">
    <source>
        <dbReference type="EMBL" id="MST90577.1"/>
    </source>
</evidence>
<dbReference type="GO" id="GO:0015421">
    <property type="term" value="F:ABC-type oligopeptide transporter activity"/>
    <property type="evidence" value="ECO:0007669"/>
    <property type="project" value="TreeGrafter"/>
</dbReference>
<protein>
    <submittedName>
        <fullName evidence="12 14">ABC transporter</fullName>
    </submittedName>
</protein>
<dbReference type="Proteomes" id="UP000431913">
    <property type="component" value="Unassembled WGS sequence"/>
</dbReference>
<dbReference type="InterPro" id="IPR039421">
    <property type="entry name" value="Type_1_exporter"/>
</dbReference>
<dbReference type="CDD" id="cd18542">
    <property type="entry name" value="ABC_6TM_YknU_like"/>
    <property type="match status" value="1"/>
</dbReference>
<comment type="caution">
    <text evidence="12">The sequence shown here is derived from an EMBL/GenBank/DDBJ whole genome shotgun (WGS) entry which is preliminary data.</text>
</comment>
<feature type="transmembrane region" description="Helical" evidence="9">
    <location>
        <begin position="28"/>
        <end position="50"/>
    </location>
</feature>
<evidence type="ECO:0000256" key="5">
    <source>
        <dbReference type="ARBA" id="ARBA00022741"/>
    </source>
</evidence>
<dbReference type="GO" id="GO:0005886">
    <property type="term" value="C:plasma membrane"/>
    <property type="evidence" value="ECO:0007669"/>
    <property type="project" value="UniProtKB-SubCell"/>
</dbReference>
<reference evidence="14 17" key="3">
    <citation type="submission" date="2019-08" db="EMBL/GenBank/DDBJ databases">
        <title>In-depth cultivation of the pig gut microbiome towards novel bacterial diversity and tailored functional studies.</title>
        <authorList>
            <person name="Wylensek D."/>
            <person name="Hitch T.C.A."/>
            <person name="Clavel T."/>
        </authorList>
    </citation>
    <scope>NUCLEOTIDE SEQUENCE [LARGE SCALE GENOMIC DNA]</scope>
    <source>
        <strain evidence="14 17">WCA3-601-WT-6J</strain>
    </source>
</reference>
<feature type="transmembrane region" description="Helical" evidence="9">
    <location>
        <begin position="282"/>
        <end position="312"/>
    </location>
</feature>
<dbReference type="InterPro" id="IPR017871">
    <property type="entry name" value="ABC_transporter-like_CS"/>
</dbReference>
<feature type="domain" description="ABC transmembrane type-1" evidence="11">
    <location>
        <begin position="30"/>
        <end position="332"/>
    </location>
</feature>
<proteinExistence type="predicted"/>
<evidence type="ECO:0000256" key="3">
    <source>
        <dbReference type="ARBA" id="ARBA00022475"/>
    </source>
</evidence>
<dbReference type="GO" id="GO:0016887">
    <property type="term" value="F:ATP hydrolysis activity"/>
    <property type="evidence" value="ECO:0007669"/>
    <property type="project" value="InterPro"/>
</dbReference>
<feature type="domain" description="ABC transporter" evidence="10">
    <location>
        <begin position="364"/>
        <end position="597"/>
    </location>
</feature>
<dbReference type="EMBL" id="JXXK01000004">
    <property type="protein sequence ID" value="KJF40782.1"/>
    <property type="molecule type" value="Genomic_DNA"/>
</dbReference>
<dbReference type="PANTHER" id="PTHR43394">
    <property type="entry name" value="ATP-DEPENDENT PERMEASE MDL1, MITOCHONDRIAL"/>
    <property type="match status" value="1"/>
</dbReference>
<feature type="transmembrane region" description="Helical" evidence="9">
    <location>
        <begin position="191"/>
        <end position="208"/>
    </location>
</feature>
<dbReference type="Gene3D" id="1.20.1560.10">
    <property type="entry name" value="ABC transporter type 1, transmembrane domain"/>
    <property type="match status" value="1"/>
</dbReference>
<dbReference type="GO" id="GO:0005524">
    <property type="term" value="F:ATP binding"/>
    <property type="evidence" value="ECO:0007669"/>
    <property type="project" value="UniProtKB-KW"/>
</dbReference>
<comment type="subcellular location">
    <subcellularLocation>
        <location evidence="1">Cell membrane</location>
        <topology evidence="1">Multi-pass membrane protein</topology>
    </subcellularLocation>
</comment>
<keyword evidence="15" id="KW-1185">Reference proteome</keyword>
<keyword evidence="2" id="KW-0813">Transport</keyword>
<organism evidence="12 15">
    <name type="scientific">Ruthenibacterium lactatiformans</name>
    <dbReference type="NCBI Taxonomy" id="1550024"/>
    <lineage>
        <taxon>Bacteria</taxon>
        <taxon>Bacillati</taxon>
        <taxon>Bacillota</taxon>
        <taxon>Clostridia</taxon>
        <taxon>Eubacteriales</taxon>
        <taxon>Oscillospiraceae</taxon>
        <taxon>Ruthenibacterium</taxon>
    </lineage>
</organism>
<keyword evidence="3" id="KW-1003">Cell membrane</keyword>
<evidence type="ECO:0000259" key="11">
    <source>
        <dbReference type="PROSITE" id="PS50929"/>
    </source>
</evidence>
<dbReference type="PROSITE" id="PS50893">
    <property type="entry name" value="ABC_TRANSPORTER_2"/>
    <property type="match status" value="1"/>
</dbReference>
<evidence type="ECO:0000259" key="10">
    <source>
        <dbReference type="PROSITE" id="PS50893"/>
    </source>
</evidence>
<accession>A0A0W7TUB2</accession>
<dbReference type="EMBL" id="LMUA01000003">
    <property type="protein sequence ID" value="KUE77438.1"/>
    <property type="molecule type" value="Genomic_DNA"/>
</dbReference>
<evidence type="ECO:0000256" key="7">
    <source>
        <dbReference type="ARBA" id="ARBA00022989"/>
    </source>
</evidence>
<reference evidence="13 16" key="2">
    <citation type="submission" date="2015-10" db="EMBL/GenBank/DDBJ databases">
        <title>A novel member of the family Ruminococcaceae isolated from human faeces.</title>
        <authorList>
            <person name="Shkoporov A.N."/>
            <person name="Chaplin A.V."/>
            <person name="Motuzova O.V."/>
            <person name="Kafarskaia L.I."/>
            <person name="Efimov B.A."/>
        </authorList>
    </citation>
    <scope>NUCLEOTIDE SEQUENCE [LARGE SCALE GENOMIC DNA]</scope>
    <source>
        <strain evidence="13 16">668</strain>
    </source>
</reference>
<evidence type="ECO:0000313" key="15">
    <source>
        <dbReference type="Proteomes" id="UP000032483"/>
    </source>
</evidence>
<evidence type="ECO:0000313" key="17">
    <source>
        <dbReference type="Proteomes" id="UP000431913"/>
    </source>
</evidence>
<gene>
    <name evidence="13" type="ORF">ASJ35_03985</name>
    <name evidence="14" type="ORF">FYJ76_01270</name>
    <name evidence="12" type="ORF">TQ39_04470</name>
</gene>
<keyword evidence="4 9" id="KW-0812">Transmembrane</keyword>
<evidence type="ECO:0000256" key="8">
    <source>
        <dbReference type="ARBA" id="ARBA00023136"/>
    </source>
</evidence>
<dbReference type="PATRIC" id="fig|1550024.3.peg.1004"/>
<evidence type="ECO:0000313" key="16">
    <source>
        <dbReference type="Proteomes" id="UP000053433"/>
    </source>
</evidence>
<dbReference type="PROSITE" id="PS50929">
    <property type="entry name" value="ABC_TM1F"/>
    <property type="match status" value="1"/>
</dbReference>
<feature type="transmembrane region" description="Helical" evidence="9">
    <location>
        <begin position="258"/>
        <end position="276"/>
    </location>
</feature>
<evidence type="ECO:0000313" key="13">
    <source>
        <dbReference type="EMBL" id="KUE77438.1"/>
    </source>
</evidence>
<dbReference type="PANTHER" id="PTHR43394:SF1">
    <property type="entry name" value="ATP-BINDING CASSETTE SUB-FAMILY B MEMBER 10, MITOCHONDRIAL"/>
    <property type="match status" value="1"/>
</dbReference>
<evidence type="ECO:0000256" key="4">
    <source>
        <dbReference type="ARBA" id="ARBA00022692"/>
    </source>
</evidence>
<dbReference type="RefSeq" id="WP_009325140.1">
    <property type="nucleotide sequence ID" value="NZ_CAOJUJ010000023.1"/>
</dbReference>
<dbReference type="InterPro" id="IPR003593">
    <property type="entry name" value="AAA+_ATPase"/>
</dbReference>
<keyword evidence="6 14" id="KW-0067">ATP-binding</keyword>
<evidence type="ECO:0000256" key="1">
    <source>
        <dbReference type="ARBA" id="ARBA00004651"/>
    </source>
</evidence>
<dbReference type="InterPro" id="IPR036640">
    <property type="entry name" value="ABC1_TM_sf"/>
</dbReference>
<evidence type="ECO:0000313" key="12">
    <source>
        <dbReference type="EMBL" id="KJF40782.1"/>
    </source>
</evidence>
<dbReference type="Proteomes" id="UP000032483">
    <property type="component" value="Unassembled WGS sequence"/>
</dbReference>
<evidence type="ECO:0000256" key="6">
    <source>
        <dbReference type="ARBA" id="ARBA00022840"/>
    </source>
</evidence>
<dbReference type="InterPro" id="IPR011527">
    <property type="entry name" value="ABC1_TM_dom"/>
</dbReference>
<dbReference type="Pfam" id="PF00005">
    <property type="entry name" value="ABC_tran"/>
    <property type="match status" value="1"/>
</dbReference>
<keyword evidence="5" id="KW-0547">Nucleotide-binding</keyword>
<dbReference type="AlphaFoldDB" id="A0A0D8J1L4"/>
<dbReference type="FunFam" id="3.40.50.300:FF:000221">
    <property type="entry name" value="Multidrug ABC transporter ATP-binding protein"/>
    <property type="match status" value="1"/>
</dbReference>
<dbReference type="SMART" id="SM00382">
    <property type="entry name" value="AAA"/>
    <property type="match status" value="1"/>
</dbReference>
<name>A0A0D8J1L4_9FIRM</name>
<feature type="transmembrane region" description="Helical" evidence="9">
    <location>
        <begin position="168"/>
        <end position="185"/>
    </location>
</feature>
<dbReference type="GeneID" id="42855881"/>
<dbReference type="Gene3D" id="3.40.50.300">
    <property type="entry name" value="P-loop containing nucleotide triphosphate hydrolases"/>
    <property type="match status" value="1"/>
</dbReference>
<dbReference type="Pfam" id="PF00664">
    <property type="entry name" value="ABC_membrane"/>
    <property type="match status" value="1"/>
</dbReference>
<dbReference type="InterPro" id="IPR027417">
    <property type="entry name" value="P-loop_NTPase"/>
</dbReference>
<keyword evidence="7 9" id="KW-1133">Transmembrane helix</keyword>
<dbReference type="Proteomes" id="UP000053433">
    <property type="component" value="Unassembled WGS sequence"/>
</dbReference>
<evidence type="ECO:0000256" key="9">
    <source>
        <dbReference type="SAM" id="Phobius"/>
    </source>
</evidence>